<dbReference type="AlphaFoldDB" id="A0A2P6C8A4"/>
<proteinExistence type="predicted"/>
<sequence length="194" mass="22069">MKTKMKIVIIVALMFGTLIGYANNNISDNDLKAKKTVKVEFNNVKKGQTLTIKNGEGVAVYNNEIKNSGNYSKTFDFSALEDGIYTAELNKDFEIIIKQFFVKNGLVTFLNNKNEKVFKPVIRVENNLLYVSKIAFNNEPLKVAIYYNNEEILSDTIEGNQILKRIYKLSEGQNGNYKVIVSTNDRSYVKNLTI</sequence>
<gene>
    <name evidence="2" type="ORF">BTO14_14090</name>
</gene>
<organism evidence="2 3">
    <name type="scientific">Polaribacter butkevichii</name>
    <dbReference type="NCBI Taxonomy" id="218490"/>
    <lineage>
        <taxon>Bacteria</taxon>
        <taxon>Pseudomonadati</taxon>
        <taxon>Bacteroidota</taxon>
        <taxon>Flavobacteriia</taxon>
        <taxon>Flavobacteriales</taxon>
        <taxon>Flavobacteriaceae</taxon>
    </lineage>
</organism>
<dbReference type="Proteomes" id="UP000247345">
    <property type="component" value="Unassembled WGS sequence"/>
</dbReference>
<comment type="caution">
    <text evidence="2">The sequence shown here is derived from an EMBL/GenBank/DDBJ whole genome shotgun (WGS) entry which is preliminary data.</text>
</comment>
<evidence type="ECO:0000313" key="3">
    <source>
        <dbReference type="Proteomes" id="UP000247345"/>
    </source>
</evidence>
<dbReference type="EMBL" id="MSCK01000002">
    <property type="protein sequence ID" value="PQJ69153.1"/>
    <property type="molecule type" value="Genomic_DNA"/>
</dbReference>
<feature type="chain" id="PRO_5015116431" description="Secretion system C-terminal sorting domain-containing protein" evidence="1">
    <location>
        <begin position="23"/>
        <end position="194"/>
    </location>
</feature>
<protein>
    <recommendedName>
        <fullName evidence="4">Secretion system C-terminal sorting domain-containing protein</fullName>
    </recommendedName>
</protein>
<keyword evidence="3" id="KW-1185">Reference proteome</keyword>
<evidence type="ECO:0008006" key="4">
    <source>
        <dbReference type="Google" id="ProtNLM"/>
    </source>
</evidence>
<evidence type="ECO:0000313" key="2">
    <source>
        <dbReference type="EMBL" id="PQJ69153.1"/>
    </source>
</evidence>
<name>A0A2P6C8A4_9FLAO</name>
<reference evidence="2 3" key="1">
    <citation type="submission" date="2016-12" db="EMBL/GenBank/DDBJ databases">
        <title>Trade-off between light-utilization and light-protection in marine flavobacteria.</title>
        <authorList>
            <person name="Kumagai Y."/>
            <person name="Yoshizawa S."/>
            <person name="Kogure K."/>
            <person name="Iwasaki W."/>
        </authorList>
    </citation>
    <scope>NUCLEOTIDE SEQUENCE [LARGE SCALE GENOMIC DNA]</scope>
    <source>
        <strain evidence="2 3">KCTC 12100</strain>
    </source>
</reference>
<feature type="signal peptide" evidence="1">
    <location>
        <begin position="1"/>
        <end position="22"/>
    </location>
</feature>
<accession>A0A2P6C8A4</accession>
<keyword evidence="1" id="KW-0732">Signal</keyword>
<evidence type="ECO:0000256" key="1">
    <source>
        <dbReference type="SAM" id="SignalP"/>
    </source>
</evidence>